<sequence length="100" mass="11034">MEPDFAIRHMFSGKCDTTECAEKVEAMLSTAILHQEDVWNMLVENAPEGAVSVDPLTGETSTVAVDPKVLKAMKQKLENAIDWCQLAQTRLKSLVSNQAQ</sequence>
<evidence type="ECO:0000313" key="2">
    <source>
        <dbReference type="Proteomes" id="UP000822688"/>
    </source>
</evidence>
<reference evidence="1 2" key="1">
    <citation type="submission" date="2020-06" db="EMBL/GenBank/DDBJ databases">
        <title>WGS assembly of Ceratodon purpureus strain R40.</title>
        <authorList>
            <person name="Carey S.B."/>
            <person name="Jenkins J."/>
            <person name="Shu S."/>
            <person name="Lovell J.T."/>
            <person name="Sreedasyam A."/>
            <person name="Maumus F."/>
            <person name="Tiley G.P."/>
            <person name="Fernandez-Pozo N."/>
            <person name="Barry K."/>
            <person name="Chen C."/>
            <person name="Wang M."/>
            <person name="Lipzen A."/>
            <person name="Daum C."/>
            <person name="Saski C.A."/>
            <person name="Payton A.C."/>
            <person name="Mcbreen J.C."/>
            <person name="Conrad R.E."/>
            <person name="Kollar L.M."/>
            <person name="Olsson S."/>
            <person name="Huttunen S."/>
            <person name="Landis J.B."/>
            <person name="Wickett N.J."/>
            <person name="Johnson M.G."/>
            <person name="Rensing S.A."/>
            <person name="Grimwood J."/>
            <person name="Schmutz J."/>
            <person name="Mcdaniel S.F."/>
        </authorList>
    </citation>
    <scope>NUCLEOTIDE SEQUENCE [LARGE SCALE GENOMIC DNA]</scope>
    <source>
        <strain evidence="1 2">R40</strain>
    </source>
</reference>
<dbReference type="AlphaFoldDB" id="A0A8T0HF52"/>
<name>A0A8T0HF52_CERPU</name>
<protein>
    <submittedName>
        <fullName evidence="1">Uncharacterized protein</fullName>
    </submittedName>
</protein>
<organism evidence="1 2">
    <name type="scientific">Ceratodon purpureus</name>
    <name type="common">Fire moss</name>
    <name type="synonym">Dicranum purpureum</name>
    <dbReference type="NCBI Taxonomy" id="3225"/>
    <lineage>
        <taxon>Eukaryota</taxon>
        <taxon>Viridiplantae</taxon>
        <taxon>Streptophyta</taxon>
        <taxon>Embryophyta</taxon>
        <taxon>Bryophyta</taxon>
        <taxon>Bryophytina</taxon>
        <taxon>Bryopsida</taxon>
        <taxon>Dicranidae</taxon>
        <taxon>Pseudoditrichales</taxon>
        <taxon>Ditrichaceae</taxon>
        <taxon>Ceratodon</taxon>
    </lineage>
</organism>
<comment type="caution">
    <text evidence="1">The sequence shown here is derived from an EMBL/GenBank/DDBJ whole genome shotgun (WGS) entry which is preliminary data.</text>
</comment>
<dbReference type="EMBL" id="CM026427">
    <property type="protein sequence ID" value="KAG0569900.1"/>
    <property type="molecule type" value="Genomic_DNA"/>
</dbReference>
<dbReference type="Proteomes" id="UP000822688">
    <property type="component" value="Chromosome 6"/>
</dbReference>
<accession>A0A8T0HF52</accession>
<gene>
    <name evidence="1" type="ORF">KC19_6G124400</name>
</gene>
<keyword evidence="2" id="KW-1185">Reference proteome</keyword>
<evidence type="ECO:0000313" key="1">
    <source>
        <dbReference type="EMBL" id="KAG0569900.1"/>
    </source>
</evidence>
<proteinExistence type="predicted"/>